<dbReference type="eggNOG" id="COG0344">
    <property type="taxonomic scope" value="Bacteria"/>
</dbReference>
<dbReference type="PANTHER" id="PTHR30309">
    <property type="entry name" value="INNER MEMBRANE PROTEIN YGIH"/>
    <property type="match status" value="1"/>
</dbReference>
<dbReference type="EMBL" id="CP006745">
    <property type="protein sequence ID" value="AHC73976.1"/>
    <property type="molecule type" value="Genomic_DNA"/>
</dbReference>
<evidence type="ECO:0000256" key="10">
    <source>
        <dbReference type="HAMAP-Rule" id="MF_01043"/>
    </source>
</evidence>
<dbReference type="SMART" id="SM01207">
    <property type="entry name" value="G3P_acyltransf"/>
    <property type="match status" value="1"/>
</dbReference>
<keyword evidence="6 10" id="KW-0443">Lipid metabolism</keyword>
<feature type="transmembrane region" description="Helical" evidence="10">
    <location>
        <begin position="82"/>
        <end position="99"/>
    </location>
</feature>
<keyword evidence="12" id="KW-1185">Reference proteome</keyword>
<organism evidence="11 12">
    <name type="scientific">Candidatus Endolissoclinum faulkneri L5</name>
    <dbReference type="NCBI Taxonomy" id="1401328"/>
    <lineage>
        <taxon>Bacteria</taxon>
        <taxon>Pseudomonadati</taxon>
        <taxon>Pseudomonadota</taxon>
        <taxon>Alphaproteobacteria</taxon>
        <taxon>Rhodospirillales</taxon>
        <taxon>Rhodospirillaceae</taxon>
        <taxon>Candidatus Endolissoclinum</taxon>
    </lineage>
</organism>
<protein>
    <recommendedName>
        <fullName evidence="10">Glycerol-3-phosphate acyltransferase</fullName>
    </recommendedName>
    <alternativeName>
        <fullName evidence="10">Acyl-PO4 G3P acyltransferase</fullName>
    </alternativeName>
    <alternativeName>
        <fullName evidence="10">Acyl-phosphate--glycerol-3-phosphate acyltransferase</fullName>
    </alternativeName>
    <alternativeName>
        <fullName evidence="10">G3P acyltransferase</fullName>
        <shortName evidence="10">GPAT</shortName>
        <ecNumber evidence="10">2.3.1.275</ecNumber>
    </alternativeName>
    <alternativeName>
        <fullName evidence="10">Lysophosphatidic acid synthase</fullName>
        <shortName evidence="10">LPA synthase</shortName>
    </alternativeName>
</protein>
<keyword evidence="1 10" id="KW-1003">Cell membrane</keyword>
<dbReference type="Proteomes" id="UP000018700">
    <property type="component" value="Chromosome"/>
</dbReference>
<dbReference type="PANTHER" id="PTHR30309:SF0">
    <property type="entry name" value="GLYCEROL-3-PHOSPHATE ACYLTRANSFERASE-RELATED"/>
    <property type="match status" value="1"/>
</dbReference>
<sequence>MHAYECCVVVVATYLIGSIPFGLIITKCFGLNDIRLIGSHNIGATNVLRTGHKSLALATVLFDSCKGIIAALGGCQFGNDTASLAAVWVVIGHCFPLWIKFKGGKGVATAIGVWLALATDIGIIVCLLWLIVASVFRYASAASLAAIAVAPLLAWNMGNIEFVQAGIVIVSIIWLRHYHNIRRIIAGCESKIVLHEKKQ</sequence>
<dbReference type="Pfam" id="PF02660">
    <property type="entry name" value="G3P_acyltransf"/>
    <property type="match status" value="1"/>
</dbReference>
<comment type="pathway">
    <text evidence="10">Lipid metabolism; phospholipid metabolism.</text>
</comment>
<evidence type="ECO:0000313" key="11">
    <source>
        <dbReference type="EMBL" id="AHC73976.1"/>
    </source>
</evidence>
<dbReference type="RefSeq" id="WP_044214939.1">
    <property type="nucleotide sequence ID" value="NZ_CP006745.1"/>
</dbReference>
<dbReference type="KEGG" id="efk:P856_775"/>
<dbReference type="GO" id="GO:0043772">
    <property type="term" value="F:acyl-phosphate glycerol-3-phosphate acyltransferase activity"/>
    <property type="evidence" value="ECO:0007669"/>
    <property type="project" value="UniProtKB-UniRule"/>
</dbReference>
<evidence type="ECO:0000256" key="4">
    <source>
        <dbReference type="ARBA" id="ARBA00022692"/>
    </source>
</evidence>
<dbReference type="AlphaFoldDB" id="V9TTP5"/>
<keyword evidence="5 10" id="KW-1133">Transmembrane helix</keyword>
<keyword evidence="3 10" id="KW-0808">Transferase</keyword>
<feature type="transmembrane region" description="Helical" evidence="10">
    <location>
        <begin position="111"/>
        <end position="132"/>
    </location>
</feature>
<comment type="function">
    <text evidence="10">Catalyzes the transfer of an acyl group from acyl-phosphate (acyl-PO(4)) to glycerol-3-phosphate (G3P) to form lysophosphatidic acid (LPA). This enzyme utilizes acyl-phosphate as fatty acyl donor, but not acyl-CoA or acyl-ACP.</text>
</comment>
<evidence type="ECO:0000256" key="2">
    <source>
        <dbReference type="ARBA" id="ARBA00022516"/>
    </source>
</evidence>
<dbReference type="HOGENOM" id="CLU_081254_1_0_5"/>
<reference evidence="11 12" key="1">
    <citation type="journal article" date="2013" name="PLoS ONE">
        <title>Bacterial endosymbiosis in a chordate host: long-term co-evolution and conservation of secondary metabolism.</title>
        <authorList>
            <person name="Kwan J.C."/>
            <person name="Schmidt E.W."/>
        </authorList>
    </citation>
    <scope>NUCLEOTIDE SEQUENCE [LARGE SCALE GENOMIC DNA]</scope>
    <source>
        <strain evidence="12">faulkneri L5</strain>
    </source>
</reference>
<accession>V9TTP5</accession>
<keyword evidence="8 10" id="KW-0594">Phospholipid biosynthesis</keyword>
<comment type="subunit">
    <text evidence="10">Probably interacts with PlsX.</text>
</comment>
<comment type="subcellular location">
    <subcellularLocation>
        <location evidence="10">Cell membrane</location>
        <topology evidence="10">Multi-pass membrane protein</topology>
    </subcellularLocation>
</comment>
<proteinExistence type="inferred from homology"/>
<evidence type="ECO:0000256" key="8">
    <source>
        <dbReference type="ARBA" id="ARBA00023209"/>
    </source>
</evidence>
<name>V9TTP5_9PROT</name>
<keyword evidence="7 10" id="KW-0472">Membrane</keyword>
<keyword evidence="9 10" id="KW-1208">Phospholipid metabolism</keyword>
<evidence type="ECO:0000313" key="12">
    <source>
        <dbReference type="Proteomes" id="UP000018700"/>
    </source>
</evidence>
<keyword evidence="2 10" id="KW-0444">Lipid biosynthesis</keyword>
<comment type="catalytic activity">
    <reaction evidence="10">
        <text>an acyl phosphate + sn-glycerol 3-phosphate = a 1-acyl-sn-glycero-3-phosphate + phosphate</text>
        <dbReference type="Rhea" id="RHEA:34075"/>
        <dbReference type="ChEBI" id="CHEBI:43474"/>
        <dbReference type="ChEBI" id="CHEBI:57597"/>
        <dbReference type="ChEBI" id="CHEBI:57970"/>
        <dbReference type="ChEBI" id="CHEBI:59918"/>
        <dbReference type="EC" id="2.3.1.275"/>
    </reaction>
</comment>
<evidence type="ECO:0000256" key="6">
    <source>
        <dbReference type="ARBA" id="ARBA00023098"/>
    </source>
</evidence>
<feature type="transmembrane region" description="Helical" evidence="10">
    <location>
        <begin position="7"/>
        <end position="26"/>
    </location>
</feature>
<evidence type="ECO:0000256" key="3">
    <source>
        <dbReference type="ARBA" id="ARBA00022679"/>
    </source>
</evidence>
<feature type="transmembrane region" description="Helical" evidence="10">
    <location>
        <begin position="152"/>
        <end position="175"/>
    </location>
</feature>
<dbReference type="STRING" id="1401328.P856_775"/>
<dbReference type="PATRIC" id="fig|1401328.3.peg.784"/>
<dbReference type="OrthoDB" id="9777124at2"/>
<dbReference type="EC" id="2.3.1.275" evidence="10"/>
<comment type="similarity">
    <text evidence="10">Belongs to the PlsY family.</text>
</comment>
<dbReference type="InterPro" id="IPR003811">
    <property type="entry name" value="G3P_acylTferase_PlsY"/>
</dbReference>
<evidence type="ECO:0000256" key="9">
    <source>
        <dbReference type="ARBA" id="ARBA00023264"/>
    </source>
</evidence>
<dbReference type="UniPathway" id="UPA00085"/>
<gene>
    <name evidence="10 11" type="primary">plsY</name>
    <name evidence="11" type="ORF">P856_775</name>
</gene>
<dbReference type="GO" id="GO:0005886">
    <property type="term" value="C:plasma membrane"/>
    <property type="evidence" value="ECO:0007669"/>
    <property type="project" value="UniProtKB-SubCell"/>
</dbReference>
<evidence type="ECO:0000256" key="7">
    <source>
        <dbReference type="ARBA" id="ARBA00023136"/>
    </source>
</evidence>
<dbReference type="GO" id="GO:0008654">
    <property type="term" value="P:phospholipid biosynthetic process"/>
    <property type="evidence" value="ECO:0007669"/>
    <property type="project" value="UniProtKB-UniRule"/>
</dbReference>
<keyword evidence="11" id="KW-0012">Acyltransferase</keyword>
<evidence type="ECO:0000256" key="1">
    <source>
        <dbReference type="ARBA" id="ARBA00022475"/>
    </source>
</evidence>
<evidence type="ECO:0000256" key="5">
    <source>
        <dbReference type="ARBA" id="ARBA00022989"/>
    </source>
</evidence>
<keyword evidence="4 10" id="KW-0812">Transmembrane</keyword>
<dbReference type="HAMAP" id="MF_01043">
    <property type="entry name" value="PlsY"/>
    <property type="match status" value="1"/>
</dbReference>
<dbReference type="NCBIfam" id="TIGR00023">
    <property type="entry name" value="glycerol-3-phosphate 1-O-acyltransferase PlsY"/>
    <property type="match status" value="1"/>
</dbReference>